<dbReference type="HOGENOM" id="CLU_789218_0_0_3"/>
<proteinExistence type="predicted"/>
<dbReference type="STRING" id="292563.Cyast_2530"/>
<keyword evidence="1" id="KW-0812">Transmembrane</keyword>
<evidence type="ECO:0000256" key="1">
    <source>
        <dbReference type="SAM" id="Phobius"/>
    </source>
</evidence>
<dbReference type="Proteomes" id="UP000010483">
    <property type="component" value="Chromosome"/>
</dbReference>
<keyword evidence="3" id="KW-1185">Reference proteome</keyword>
<evidence type="ECO:0000313" key="2">
    <source>
        <dbReference type="EMBL" id="AFZ48473.1"/>
    </source>
</evidence>
<dbReference type="InterPro" id="IPR011250">
    <property type="entry name" value="OMP/PagP_B-barrel"/>
</dbReference>
<organism evidence="2 3">
    <name type="scientific">Cyanobacterium stanieri (strain ATCC 29140 / PCC 7202)</name>
    <dbReference type="NCBI Taxonomy" id="292563"/>
    <lineage>
        <taxon>Bacteria</taxon>
        <taxon>Bacillati</taxon>
        <taxon>Cyanobacteriota</taxon>
        <taxon>Cyanophyceae</taxon>
        <taxon>Oscillatoriophycideae</taxon>
        <taxon>Chroococcales</taxon>
        <taxon>Geminocystaceae</taxon>
        <taxon>Cyanobacterium</taxon>
    </lineage>
</organism>
<dbReference type="eggNOG" id="COG3521">
    <property type="taxonomic scope" value="Bacteria"/>
</dbReference>
<gene>
    <name evidence="2" type="ordered locus">Cyast_2530</name>
</gene>
<dbReference type="SUPFAM" id="SSF56925">
    <property type="entry name" value="OMPA-like"/>
    <property type="match status" value="1"/>
</dbReference>
<protein>
    <submittedName>
        <fullName evidence="2">Uncharacterized protein</fullName>
    </submittedName>
</protein>
<sequence length="351" mass="38801">MLKKSWFFYPTIIVGFGVFIYSGAQASEEKEATVDIEIGSFRASDLNSTEFQSDDKNAIISPFTLQESMEMELYPDNFHHYASEIAMEPITPSNSWHFLFQPSIYIPFTIYGDARAGSLTGDFALDASQIRKSIKDDLNFAFFGRMKAWTPDYRLGLFADFDYLSLDSRASVTRTLPVSLGSIPVTLNAGVDSTLWSLSFGGAYRFYNSSQVNPEGVNTEFDLGSSVFDVFAGLNITGIDLGLDFNAPGLGSARFDGSKTVVSPIVGGRFRFNVHPQWAIVGGGSFSGFGINGLRQWNLSTGVDWLFSEKTSLGLGYRFGYTGYNSTLRTNTDFGIDVNQNGPYLNLSFRF</sequence>
<feature type="transmembrane region" description="Helical" evidence="1">
    <location>
        <begin position="6"/>
        <end position="24"/>
    </location>
</feature>
<dbReference type="BioCyc" id="CSTA292563:G1353-2533-MONOMER"/>
<dbReference type="KEGG" id="csn:Cyast_2530"/>
<evidence type="ECO:0000313" key="3">
    <source>
        <dbReference type="Proteomes" id="UP000010483"/>
    </source>
</evidence>
<name>K9YQT3_CYASC</name>
<accession>K9YQT3</accession>
<keyword evidence="1" id="KW-1133">Transmembrane helix</keyword>
<keyword evidence="1" id="KW-0472">Membrane</keyword>
<dbReference type="EMBL" id="CP003940">
    <property type="protein sequence ID" value="AFZ48473.1"/>
    <property type="molecule type" value="Genomic_DNA"/>
</dbReference>
<reference evidence="3" key="1">
    <citation type="journal article" date="2013" name="Proc. Natl. Acad. Sci. U.S.A.">
        <title>Improving the coverage of the cyanobacterial phylum using diversity-driven genome sequencing.</title>
        <authorList>
            <person name="Shih P.M."/>
            <person name="Wu D."/>
            <person name="Latifi A."/>
            <person name="Axen S.D."/>
            <person name="Fewer D.P."/>
            <person name="Talla E."/>
            <person name="Calteau A."/>
            <person name="Cai F."/>
            <person name="Tandeau de Marsac N."/>
            <person name="Rippka R."/>
            <person name="Herdman M."/>
            <person name="Sivonen K."/>
            <person name="Coursin T."/>
            <person name="Laurent T."/>
            <person name="Goodwin L."/>
            <person name="Nolan M."/>
            <person name="Davenport K.W."/>
            <person name="Han C.S."/>
            <person name="Rubin E.M."/>
            <person name="Eisen J.A."/>
            <person name="Woyke T."/>
            <person name="Gugger M."/>
            <person name="Kerfeld C.A."/>
        </authorList>
    </citation>
    <scope>NUCLEOTIDE SEQUENCE [LARGE SCALE GENOMIC DNA]</scope>
    <source>
        <strain evidence="3">ATCC 29140 / PCC 7202</strain>
    </source>
</reference>
<dbReference type="AlphaFoldDB" id="K9YQT3"/>